<evidence type="ECO:0000256" key="1">
    <source>
        <dbReference type="SAM" id="MobiDB-lite"/>
    </source>
</evidence>
<evidence type="ECO:0000313" key="2">
    <source>
        <dbReference type="EMBL" id="CAK5282027.1"/>
    </source>
</evidence>
<feature type="non-terminal residue" evidence="2">
    <location>
        <position position="110"/>
    </location>
</feature>
<protein>
    <submittedName>
        <fullName evidence="2">Uncharacterized protein</fullName>
    </submittedName>
</protein>
<dbReference type="AlphaFoldDB" id="A0AAD2K6X3"/>
<comment type="caution">
    <text evidence="2">The sequence shown here is derived from an EMBL/GenBank/DDBJ whole genome shotgun (WGS) entry which is preliminary data.</text>
</comment>
<sequence length="110" mass="11888">VLKALPRTSDNHHNMGNCFGQNLTEGTHSAVPHKPSKKWQETRLKRPSRRNSRSIDISSHIADSVYAACASDAQNPRPGIGLRRTTTNYPWASGGRSSASNGLIGRPLGG</sequence>
<feature type="compositionally biased region" description="Polar residues" evidence="1">
    <location>
        <begin position="84"/>
        <end position="101"/>
    </location>
</feature>
<feature type="region of interest" description="Disordered" evidence="1">
    <location>
        <begin position="72"/>
        <end position="110"/>
    </location>
</feature>
<organism evidence="2 3">
    <name type="scientific">Mycena citricolor</name>
    <dbReference type="NCBI Taxonomy" id="2018698"/>
    <lineage>
        <taxon>Eukaryota</taxon>
        <taxon>Fungi</taxon>
        <taxon>Dikarya</taxon>
        <taxon>Basidiomycota</taxon>
        <taxon>Agaricomycotina</taxon>
        <taxon>Agaricomycetes</taxon>
        <taxon>Agaricomycetidae</taxon>
        <taxon>Agaricales</taxon>
        <taxon>Marasmiineae</taxon>
        <taxon>Mycenaceae</taxon>
        <taxon>Mycena</taxon>
    </lineage>
</organism>
<dbReference type="Proteomes" id="UP001295794">
    <property type="component" value="Unassembled WGS sequence"/>
</dbReference>
<proteinExistence type="predicted"/>
<evidence type="ECO:0000313" key="3">
    <source>
        <dbReference type="Proteomes" id="UP001295794"/>
    </source>
</evidence>
<keyword evidence="3" id="KW-1185">Reference proteome</keyword>
<accession>A0AAD2K6X3</accession>
<reference evidence="2" key="1">
    <citation type="submission" date="2023-11" db="EMBL/GenBank/DDBJ databases">
        <authorList>
            <person name="De Vega J J."/>
            <person name="De Vega J J."/>
        </authorList>
    </citation>
    <scope>NUCLEOTIDE SEQUENCE</scope>
</reference>
<dbReference type="EMBL" id="CAVNYO010000445">
    <property type="protein sequence ID" value="CAK5282027.1"/>
    <property type="molecule type" value="Genomic_DNA"/>
</dbReference>
<feature type="region of interest" description="Disordered" evidence="1">
    <location>
        <begin position="1"/>
        <end position="57"/>
    </location>
</feature>
<name>A0AAD2K6X3_9AGAR</name>
<gene>
    <name evidence="2" type="ORF">MYCIT1_LOCUS33462</name>
</gene>